<feature type="transmembrane region" description="Helical" evidence="5">
    <location>
        <begin position="72"/>
        <end position="89"/>
    </location>
</feature>
<feature type="transmembrane region" description="Helical" evidence="5">
    <location>
        <begin position="47"/>
        <end position="66"/>
    </location>
</feature>
<dbReference type="GO" id="GO:0016020">
    <property type="term" value="C:membrane"/>
    <property type="evidence" value="ECO:0007669"/>
    <property type="project" value="UniProtKB-SubCell"/>
</dbReference>
<evidence type="ECO:0000256" key="5">
    <source>
        <dbReference type="SAM" id="Phobius"/>
    </source>
</evidence>
<organism evidence="7 8">
    <name type="scientific">Oleoguttula mirabilis</name>
    <dbReference type="NCBI Taxonomy" id="1507867"/>
    <lineage>
        <taxon>Eukaryota</taxon>
        <taxon>Fungi</taxon>
        <taxon>Dikarya</taxon>
        <taxon>Ascomycota</taxon>
        <taxon>Pezizomycotina</taxon>
        <taxon>Dothideomycetes</taxon>
        <taxon>Dothideomycetidae</taxon>
        <taxon>Mycosphaerellales</taxon>
        <taxon>Teratosphaeriaceae</taxon>
        <taxon>Oleoguttula</taxon>
    </lineage>
</organism>
<reference evidence="7 8" key="1">
    <citation type="submission" date="2021-11" db="EMBL/GenBank/DDBJ databases">
        <title>Black yeast isolated from Biological Soil Crust.</title>
        <authorList>
            <person name="Kurbessoian T."/>
        </authorList>
    </citation>
    <scope>NUCLEOTIDE SEQUENCE [LARGE SCALE GENOMIC DNA]</scope>
    <source>
        <strain evidence="7 8">CCFEE 5522</strain>
    </source>
</reference>
<comment type="subcellular location">
    <subcellularLocation>
        <location evidence="1">Membrane</location>
        <topology evidence="1">Multi-pass membrane protein</topology>
    </subcellularLocation>
</comment>
<feature type="transmembrane region" description="Helical" evidence="5">
    <location>
        <begin position="153"/>
        <end position="175"/>
    </location>
</feature>
<evidence type="ECO:0000313" key="7">
    <source>
        <dbReference type="EMBL" id="KAK4547085.1"/>
    </source>
</evidence>
<dbReference type="PANTHER" id="PTHR43341">
    <property type="entry name" value="AMINO ACID PERMEASE"/>
    <property type="match status" value="1"/>
</dbReference>
<dbReference type="InterPro" id="IPR004841">
    <property type="entry name" value="AA-permease/SLC12A_dom"/>
</dbReference>
<feature type="transmembrane region" description="Helical" evidence="5">
    <location>
        <begin position="380"/>
        <end position="399"/>
    </location>
</feature>
<evidence type="ECO:0000259" key="6">
    <source>
        <dbReference type="Pfam" id="PF00324"/>
    </source>
</evidence>
<dbReference type="InterPro" id="IPR050524">
    <property type="entry name" value="APC_YAT"/>
</dbReference>
<dbReference type="PANTHER" id="PTHR43341:SF6">
    <property type="entry name" value="AMINO ACID TRANSPORTER (EUROFUNG)"/>
    <property type="match status" value="1"/>
</dbReference>
<accession>A0AAV9JNX1</accession>
<feature type="transmembrane region" description="Helical" evidence="5">
    <location>
        <begin position="483"/>
        <end position="503"/>
    </location>
</feature>
<feature type="domain" description="Amino acid permease/ SLC12A" evidence="6">
    <location>
        <begin position="45"/>
        <end position="509"/>
    </location>
</feature>
<dbReference type="Pfam" id="PF00324">
    <property type="entry name" value="AA_permease"/>
    <property type="match status" value="1"/>
</dbReference>
<evidence type="ECO:0000256" key="2">
    <source>
        <dbReference type="ARBA" id="ARBA00022692"/>
    </source>
</evidence>
<evidence type="ECO:0000256" key="3">
    <source>
        <dbReference type="ARBA" id="ARBA00022989"/>
    </source>
</evidence>
<feature type="transmembrane region" description="Helical" evidence="5">
    <location>
        <begin position="234"/>
        <end position="258"/>
    </location>
</feature>
<feature type="transmembrane region" description="Helical" evidence="5">
    <location>
        <begin position="117"/>
        <end position="141"/>
    </location>
</feature>
<comment type="caution">
    <text evidence="7">The sequence shown here is derived from an EMBL/GenBank/DDBJ whole genome shotgun (WGS) entry which is preliminary data.</text>
</comment>
<dbReference type="GO" id="GO:0015171">
    <property type="term" value="F:amino acid transmembrane transporter activity"/>
    <property type="evidence" value="ECO:0007669"/>
    <property type="project" value="TreeGrafter"/>
</dbReference>
<dbReference type="PIRSF" id="PIRSF006060">
    <property type="entry name" value="AA_transporter"/>
    <property type="match status" value="1"/>
</dbReference>
<keyword evidence="3 5" id="KW-1133">Transmembrane helix</keyword>
<feature type="transmembrane region" description="Helical" evidence="5">
    <location>
        <begin position="279"/>
        <end position="297"/>
    </location>
</feature>
<keyword evidence="4 5" id="KW-0472">Membrane</keyword>
<feature type="transmembrane region" description="Helical" evidence="5">
    <location>
        <begin position="187"/>
        <end position="207"/>
    </location>
</feature>
<evidence type="ECO:0000256" key="1">
    <source>
        <dbReference type="ARBA" id="ARBA00004141"/>
    </source>
</evidence>
<sequence length="560" mass="61938">MDTKTYDDKTVVKQVHSDSSVEDGETISMNAGSGHLQRKLNGGQVQLYAIGAAIGTSVFVAMGSYLPTGGPAGLLLAYVVWSIVCYAINETYAEMVCYAPVPAPFIRFASEWVDESLGFAVSWAFLLSSILCIPFEVTAFQRLLEYWTDKLPVYATVLIIMVFYAFSNCISVRYFGTIEKWLATLKVFLIFFLFAFVFVTMLGGNPLGDRYGFRYWNNPGPFADYLEEGTTGKFLGFLACLTYATFTICGFEYLSLVAAETKTPRSILPVAYSSFKFRLLFFFIGAAIAMGVCVPYNDPTLNAIVDGDVTGSGTSAASPYVIAMDGLHISGLPHFINAIIMTSVFSAGNGYVFAGSRTLYYMAESGRAPKIFTKTLRSGIPIYAVLACLSFTLLAMLNVNTGGKEVMGYFIDLVTTNQLLGYMSTCFTYIHFYAAMKKQGRSRDKLPYKGRFQPYSAYVGLFATTLMILLLGFNIFFPGEWSAKWFFLDYTFAIAFPVAILVWKVVNKTTYHPLGTADLGLGGDVQRIDDYEAMVEPEPLTGLSGFIERLFGGQWQRKTK</sequence>
<dbReference type="EMBL" id="JAVFHQ010000012">
    <property type="protein sequence ID" value="KAK4547085.1"/>
    <property type="molecule type" value="Genomic_DNA"/>
</dbReference>
<gene>
    <name evidence="7" type="ORF">LTR36_001306</name>
</gene>
<evidence type="ECO:0000313" key="8">
    <source>
        <dbReference type="Proteomes" id="UP001324427"/>
    </source>
</evidence>
<keyword evidence="8" id="KW-1185">Reference proteome</keyword>
<dbReference type="Gene3D" id="1.20.1740.10">
    <property type="entry name" value="Amino acid/polyamine transporter I"/>
    <property type="match status" value="1"/>
</dbReference>
<feature type="transmembrane region" description="Helical" evidence="5">
    <location>
        <begin position="457"/>
        <end position="477"/>
    </location>
</feature>
<name>A0AAV9JNX1_9PEZI</name>
<keyword evidence="2 5" id="KW-0812">Transmembrane</keyword>
<proteinExistence type="predicted"/>
<dbReference type="AlphaFoldDB" id="A0AAV9JNX1"/>
<dbReference type="Proteomes" id="UP001324427">
    <property type="component" value="Unassembled WGS sequence"/>
</dbReference>
<protein>
    <recommendedName>
        <fullName evidence="6">Amino acid permease/ SLC12A domain-containing protein</fullName>
    </recommendedName>
</protein>
<feature type="transmembrane region" description="Helical" evidence="5">
    <location>
        <begin position="335"/>
        <end position="360"/>
    </location>
</feature>
<evidence type="ECO:0000256" key="4">
    <source>
        <dbReference type="ARBA" id="ARBA00023136"/>
    </source>
</evidence>
<feature type="transmembrane region" description="Helical" evidence="5">
    <location>
        <begin position="419"/>
        <end position="436"/>
    </location>
</feature>